<feature type="transmembrane region" description="Helical" evidence="5">
    <location>
        <begin position="230"/>
        <end position="251"/>
    </location>
</feature>
<evidence type="ECO:0000256" key="3">
    <source>
        <dbReference type="ARBA" id="ARBA00022989"/>
    </source>
</evidence>
<dbReference type="EMBL" id="JASOOY020000020">
    <property type="protein sequence ID" value="MEO3717181.1"/>
    <property type="molecule type" value="Genomic_DNA"/>
</dbReference>
<evidence type="ECO:0000256" key="4">
    <source>
        <dbReference type="ARBA" id="ARBA00023136"/>
    </source>
</evidence>
<comment type="caution">
    <text evidence="6">The sequence shown here is derived from an EMBL/GenBank/DDBJ whole genome shotgun (WGS) entry which is preliminary data.</text>
</comment>
<evidence type="ECO:0000256" key="2">
    <source>
        <dbReference type="ARBA" id="ARBA00022692"/>
    </source>
</evidence>
<sequence length="260" mass="27250">MTLYETLDTAGDKKQELMTQDYGRFAVRAVLAGMYLTLGTAFAAVAGQVAEGIAPGTGGLVFACLFGLGLFAIVVLGAELATGSMMFVSWSAARGRMSWGVALRMVAVATFYNFIGAAIVALVLSRSAKLGGIDDTHLISTLTEGKLAKPFFGAFVEAMGANFVVNMAVLGALQAKEIISKFAVILPIIAVFVGLGLEHVIANFSLFSLAFFADPQPVGFDGLHITGNWVAVWLGNFVGGGLGIGAVYAWLNQTKTSYVD</sequence>
<feature type="transmembrane region" description="Helical" evidence="5">
    <location>
        <begin position="101"/>
        <end position="124"/>
    </location>
</feature>
<keyword evidence="4 5" id="KW-0472">Membrane</keyword>
<proteinExistence type="predicted"/>
<evidence type="ECO:0000313" key="6">
    <source>
        <dbReference type="EMBL" id="MEO3717181.1"/>
    </source>
</evidence>
<evidence type="ECO:0000256" key="5">
    <source>
        <dbReference type="SAM" id="Phobius"/>
    </source>
</evidence>
<evidence type="ECO:0000256" key="1">
    <source>
        <dbReference type="ARBA" id="ARBA00004141"/>
    </source>
</evidence>
<keyword evidence="2 5" id="KW-0812">Transmembrane</keyword>
<feature type="transmembrane region" description="Helical" evidence="5">
    <location>
        <begin position="151"/>
        <end position="173"/>
    </location>
</feature>
<reference evidence="6" key="2">
    <citation type="submission" date="2024-05" db="EMBL/GenBank/DDBJ databases">
        <authorList>
            <person name="Wolfe A."/>
        </authorList>
    </citation>
    <scope>NUCLEOTIDE SEQUENCE</scope>
    <source>
        <strain evidence="6">UMB1064</strain>
    </source>
</reference>
<dbReference type="PANTHER" id="PTHR30520">
    <property type="entry name" value="FORMATE TRANSPORTER-RELATED"/>
    <property type="match status" value="1"/>
</dbReference>
<dbReference type="Gene3D" id="1.20.1080.10">
    <property type="entry name" value="Glycerol uptake facilitator protein"/>
    <property type="match status" value="1"/>
</dbReference>
<feature type="transmembrane region" description="Helical" evidence="5">
    <location>
        <begin position="25"/>
        <end position="47"/>
    </location>
</feature>
<dbReference type="InterPro" id="IPR023271">
    <property type="entry name" value="Aquaporin-like"/>
</dbReference>
<comment type="subcellular location">
    <subcellularLocation>
        <location evidence="1">Membrane</location>
        <topology evidence="1">Multi-pass membrane protein</topology>
    </subcellularLocation>
</comment>
<dbReference type="Proteomes" id="UP001223646">
    <property type="component" value="Unassembled WGS sequence"/>
</dbReference>
<dbReference type="AlphaFoldDB" id="A0AAW9SYM1"/>
<dbReference type="InterPro" id="IPR000292">
    <property type="entry name" value="For/NO2_transpt"/>
</dbReference>
<dbReference type="GO" id="GO:0005886">
    <property type="term" value="C:plasma membrane"/>
    <property type="evidence" value="ECO:0007669"/>
    <property type="project" value="TreeGrafter"/>
</dbReference>
<gene>
    <name evidence="6" type="ORF">QP460_006235</name>
</gene>
<accession>A0AAW9SYM1</accession>
<reference evidence="6" key="1">
    <citation type="submission" date="2023-05" db="EMBL/GenBank/DDBJ databases">
        <authorList>
            <person name="Du J."/>
        </authorList>
    </citation>
    <scope>NUCLEOTIDE SEQUENCE</scope>
    <source>
        <strain evidence="6">UMB1064</strain>
    </source>
</reference>
<feature type="transmembrane region" description="Helical" evidence="5">
    <location>
        <begin position="59"/>
        <end position="81"/>
    </location>
</feature>
<keyword evidence="3 5" id="KW-1133">Transmembrane helix</keyword>
<organism evidence="6 7">
    <name type="scientific">Corynebacterium amycolatum</name>
    <dbReference type="NCBI Taxonomy" id="43765"/>
    <lineage>
        <taxon>Bacteria</taxon>
        <taxon>Bacillati</taxon>
        <taxon>Actinomycetota</taxon>
        <taxon>Actinomycetes</taxon>
        <taxon>Mycobacteriales</taxon>
        <taxon>Corynebacteriaceae</taxon>
        <taxon>Corynebacterium</taxon>
    </lineage>
</organism>
<protein>
    <submittedName>
        <fullName evidence="6">Formate/nitrite transporter family protein</fullName>
    </submittedName>
</protein>
<dbReference type="GO" id="GO:0015499">
    <property type="term" value="F:formate transmembrane transporter activity"/>
    <property type="evidence" value="ECO:0007669"/>
    <property type="project" value="TreeGrafter"/>
</dbReference>
<dbReference type="PANTHER" id="PTHR30520:SF8">
    <property type="entry name" value="NITRITE TRANSPORTER NIRC"/>
    <property type="match status" value="1"/>
</dbReference>
<evidence type="ECO:0000313" key="7">
    <source>
        <dbReference type="Proteomes" id="UP001223646"/>
    </source>
</evidence>
<feature type="transmembrane region" description="Helical" evidence="5">
    <location>
        <begin position="185"/>
        <end position="210"/>
    </location>
</feature>
<dbReference type="RefSeq" id="WP_256881293.1">
    <property type="nucleotide sequence ID" value="NZ_JAFJMG010000007.1"/>
</dbReference>
<name>A0AAW9SYM1_CORAY</name>
<dbReference type="Pfam" id="PF01226">
    <property type="entry name" value="Form_Nir_trans"/>
    <property type="match status" value="1"/>
</dbReference>